<protein>
    <submittedName>
        <fullName evidence="1">Uncharacterized protein</fullName>
    </submittedName>
</protein>
<dbReference type="EMBL" id="CASHSV030000109">
    <property type="protein sequence ID" value="CAJ2647867.1"/>
    <property type="molecule type" value="Genomic_DNA"/>
</dbReference>
<evidence type="ECO:0000313" key="2">
    <source>
        <dbReference type="Proteomes" id="UP001177021"/>
    </source>
</evidence>
<accession>A0ACB0JVW4</accession>
<name>A0ACB0JVW4_TRIPR</name>
<reference evidence="1" key="1">
    <citation type="submission" date="2023-10" db="EMBL/GenBank/DDBJ databases">
        <authorList>
            <person name="Rodriguez Cubillos JULIANA M."/>
            <person name="De Vega J."/>
        </authorList>
    </citation>
    <scope>NUCLEOTIDE SEQUENCE</scope>
</reference>
<gene>
    <name evidence="1" type="ORF">MILVUS5_LOCUS16305</name>
</gene>
<comment type="caution">
    <text evidence="1">The sequence shown here is derived from an EMBL/GenBank/DDBJ whole genome shotgun (WGS) entry which is preliminary data.</text>
</comment>
<dbReference type="Proteomes" id="UP001177021">
    <property type="component" value="Unassembled WGS sequence"/>
</dbReference>
<evidence type="ECO:0000313" key="1">
    <source>
        <dbReference type="EMBL" id="CAJ2647867.1"/>
    </source>
</evidence>
<organism evidence="1 2">
    <name type="scientific">Trifolium pratense</name>
    <name type="common">Red clover</name>
    <dbReference type="NCBI Taxonomy" id="57577"/>
    <lineage>
        <taxon>Eukaryota</taxon>
        <taxon>Viridiplantae</taxon>
        <taxon>Streptophyta</taxon>
        <taxon>Embryophyta</taxon>
        <taxon>Tracheophyta</taxon>
        <taxon>Spermatophyta</taxon>
        <taxon>Magnoliopsida</taxon>
        <taxon>eudicotyledons</taxon>
        <taxon>Gunneridae</taxon>
        <taxon>Pentapetalae</taxon>
        <taxon>rosids</taxon>
        <taxon>fabids</taxon>
        <taxon>Fabales</taxon>
        <taxon>Fabaceae</taxon>
        <taxon>Papilionoideae</taxon>
        <taxon>50 kb inversion clade</taxon>
        <taxon>NPAAA clade</taxon>
        <taxon>Hologalegina</taxon>
        <taxon>IRL clade</taxon>
        <taxon>Trifolieae</taxon>
        <taxon>Trifolium</taxon>
    </lineage>
</organism>
<sequence length="598" mass="69430">MTTMMMMMNAFPPRVLESLDSMDSFDNSSLHLLSRELLEDNFEVNDFDGAVNLEVDVETLLGNILDDHTNSTTLENCQHQNEPVYIDLEADECVNYSPPGVLESLDSMDAFDNSSASFQSHEFLNKLDVNDLHGAVNLETDVETLLQNILHDHTNSEFEAVKLSNSITLENRQHQTEPVYINLEADECVNYSTPPSYVSDIAADATFSHRPTPYFPDFQEHFDEFVYPKGDPDSVCITRSDVDQLKPDTYINDTIIDFYILYLKNKMKKQEKPTFHFFNSFFFPKLACMDKNSPSAFQSARKWTRKINLFEKDYIFIPVNFKCHWSLIVICYPGEVVNINDTEPEMSLKLPCILHMDSFNGYHSGLKDLVQSYLCEEWKERKKDTCGEDLSSRFLNMRFLPVEVPQQENSYDCGLFLLHYLELFLDEAQFNFNPLRITKFSNFLNSDWFPPAEASLKRTFIRRLIFELMENHGSHEGFSQNNGEAEATDVYRKHSRPYPMCIENIQQRLQKDDPKNNSRPFPMSIENIRQRLDDPLIYFSQHSNTMCAGNRNWSPTLQLHQVDNMILEFWEEQPAKKRRLMHFPGGSDGIPASFTILK</sequence>
<keyword evidence="2" id="KW-1185">Reference proteome</keyword>
<proteinExistence type="predicted"/>